<evidence type="ECO:0000313" key="1">
    <source>
        <dbReference type="EMBL" id="GAG60223.1"/>
    </source>
</evidence>
<sequence length="76" mass="8246">KIFVAKSAEEILEKLYVGTNPAIGGTIKAPGRQRGGNKLQKAKGVYVGIKLQNATLSKTWAFEQLMYGLKPAGRLK</sequence>
<dbReference type="AlphaFoldDB" id="X0ZIM2"/>
<feature type="non-terminal residue" evidence="1">
    <location>
        <position position="1"/>
    </location>
</feature>
<protein>
    <submittedName>
        <fullName evidence="1">Uncharacterized protein</fullName>
    </submittedName>
</protein>
<accession>X0ZIM2</accession>
<name>X0ZIM2_9ZZZZ</name>
<reference evidence="1" key="1">
    <citation type="journal article" date="2014" name="Front. Microbiol.">
        <title>High frequency of phylogenetically diverse reductive dehalogenase-homologous genes in deep subseafloor sedimentary metagenomes.</title>
        <authorList>
            <person name="Kawai M."/>
            <person name="Futagami T."/>
            <person name="Toyoda A."/>
            <person name="Takaki Y."/>
            <person name="Nishi S."/>
            <person name="Hori S."/>
            <person name="Arai W."/>
            <person name="Tsubouchi T."/>
            <person name="Morono Y."/>
            <person name="Uchiyama I."/>
            <person name="Ito T."/>
            <person name="Fujiyama A."/>
            <person name="Inagaki F."/>
            <person name="Takami H."/>
        </authorList>
    </citation>
    <scope>NUCLEOTIDE SEQUENCE</scope>
    <source>
        <strain evidence="1">Expedition CK06-06</strain>
    </source>
</reference>
<comment type="caution">
    <text evidence="1">The sequence shown here is derived from an EMBL/GenBank/DDBJ whole genome shotgun (WGS) entry which is preliminary data.</text>
</comment>
<dbReference type="EMBL" id="BART01007596">
    <property type="protein sequence ID" value="GAG60223.1"/>
    <property type="molecule type" value="Genomic_DNA"/>
</dbReference>
<gene>
    <name evidence="1" type="ORF">S01H4_17260</name>
</gene>
<organism evidence="1">
    <name type="scientific">marine sediment metagenome</name>
    <dbReference type="NCBI Taxonomy" id="412755"/>
    <lineage>
        <taxon>unclassified sequences</taxon>
        <taxon>metagenomes</taxon>
        <taxon>ecological metagenomes</taxon>
    </lineage>
</organism>
<proteinExistence type="predicted"/>